<gene>
    <name evidence="2" type="ORF">B9Y64_12885</name>
</gene>
<reference evidence="2 3" key="1">
    <citation type="journal article" date="2017" name="Front. Microbiol.">
        <title>Double-Face Meets the Bacterial World: The Opportunistic Pathogen Stenotrophomonas maltophilia.</title>
        <authorList>
            <person name="Lira F."/>
            <person name="Berg G."/>
            <person name="Martinez J.L."/>
        </authorList>
    </citation>
    <scope>NUCLEOTIDE SEQUENCE [LARGE SCALE GENOMIC DNA]</scope>
    <source>
        <strain evidence="2 3">EA1</strain>
    </source>
</reference>
<name>A0A2J0UAN8_STEMA</name>
<dbReference type="EMBL" id="NEQV01000004">
    <property type="protein sequence ID" value="PJL28124.1"/>
    <property type="molecule type" value="Genomic_DNA"/>
</dbReference>
<feature type="signal peptide" evidence="1">
    <location>
        <begin position="1"/>
        <end position="22"/>
    </location>
</feature>
<dbReference type="Gene3D" id="2.60.120.10">
    <property type="entry name" value="Jelly Rolls"/>
    <property type="match status" value="1"/>
</dbReference>
<evidence type="ECO:0000313" key="3">
    <source>
        <dbReference type="Proteomes" id="UP000230167"/>
    </source>
</evidence>
<protein>
    <submittedName>
        <fullName evidence="2">Cupin</fullName>
    </submittedName>
</protein>
<proteinExistence type="predicted"/>
<dbReference type="RefSeq" id="WP_100441055.1">
    <property type="nucleotide sequence ID" value="NZ_CBCPIZ010000035.1"/>
</dbReference>
<dbReference type="SUPFAM" id="SSF51182">
    <property type="entry name" value="RmlC-like cupins"/>
    <property type="match status" value="1"/>
</dbReference>
<keyword evidence="1" id="KW-0732">Signal</keyword>
<accession>A0A2J0UAN8</accession>
<dbReference type="Proteomes" id="UP000230167">
    <property type="component" value="Unassembled WGS sequence"/>
</dbReference>
<feature type="chain" id="PRO_5014341994" evidence="1">
    <location>
        <begin position="23"/>
        <end position="149"/>
    </location>
</feature>
<evidence type="ECO:0000256" key="1">
    <source>
        <dbReference type="SAM" id="SignalP"/>
    </source>
</evidence>
<comment type="caution">
    <text evidence="2">The sequence shown here is derived from an EMBL/GenBank/DDBJ whole genome shotgun (WGS) entry which is preliminary data.</text>
</comment>
<evidence type="ECO:0000313" key="2">
    <source>
        <dbReference type="EMBL" id="PJL28124.1"/>
    </source>
</evidence>
<sequence length="149" mass="15899">MKNISVFLASLLALSCAACASAKVVLDNAPVSLSADKLQWKEMPGTQGAVSYANTQGDILSNGEGFYSAFVRFKAGIDNGLHTHTQTLPTVVLSGTFYARINGVETLYPAGSFYNLPANLVHESGCKAGEDCLLFQYQANNFDLNPAKN</sequence>
<dbReference type="InterPro" id="IPR011051">
    <property type="entry name" value="RmlC_Cupin_sf"/>
</dbReference>
<dbReference type="InterPro" id="IPR014710">
    <property type="entry name" value="RmlC-like_jellyroll"/>
</dbReference>
<dbReference type="OrthoDB" id="1433532at2"/>
<dbReference type="PROSITE" id="PS51257">
    <property type="entry name" value="PROKAR_LIPOPROTEIN"/>
    <property type="match status" value="1"/>
</dbReference>
<organism evidence="2 3">
    <name type="scientific">Stenotrophomonas maltophilia</name>
    <name type="common">Pseudomonas maltophilia</name>
    <name type="synonym">Xanthomonas maltophilia</name>
    <dbReference type="NCBI Taxonomy" id="40324"/>
    <lineage>
        <taxon>Bacteria</taxon>
        <taxon>Pseudomonadati</taxon>
        <taxon>Pseudomonadota</taxon>
        <taxon>Gammaproteobacteria</taxon>
        <taxon>Lysobacterales</taxon>
        <taxon>Lysobacteraceae</taxon>
        <taxon>Stenotrophomonas</taxon>
        <taxon>Stenotrophomonas maltophilia group</taxon>
    </lineage>
</organism>
<dbReference type="AlphaFoldDB" id="A0A2J0UAN8"/>